<protein>
    <submittedName>
        <fullName evidence="2">Uncharacterized protein</fullName>
    </submittedName>
</protein>
<sequence>MANQQISWEIDPEKVRKHKSREWCDHAYGDHSFPIPEEYRDLKRPEICKTIVELLDAWTAVYEDQVENYQEDPTSTAAQDWDVATEELRRMRQDESLAWVFDYDPYKLIVGINKGEADVLIHEITRARLRFDNLRDNNAIVNLRFEGTGLLDKNRPLPGQSVEEEISQEPAGSSTQEESQDKGKGVQR</sequence>
<reference evidence="2" key="1">
    <citation type="journal article" date="2020" name="Stud. Mycol.">
        <title>101 Dothideomycetes genomes: a test case for predicting lifestyles and emergence of pathogens.</title>
        <authorList>
            <person name="Haridas S."/>
            <person name="Albert R."/>
            <person name="Binder M."/>
            <person name="Bloem J."/>
            <person name="Labutti K."/>
            <person name="Salamov A."/>
            <person name="Andreopoulos B."/>
            <person name="Baker S."/>
            <person name="Barry K."/>
            <person name="Bills G."/>
            <person name="Bluhm B."/>
            <person name="Cannon C."/>
            <person name="Castanera R."/>
            <person name="Culley D."/>
            <person name="Daum C."/>
            <person name="Ezra D."/>
            <person name="Gonzalez J."/>
            <person name="Henrissat B."/>
            <person name="Kuo A."/>
            <person name="Liang C."/>
            <person name="Lipzen A."/>
            <person name="Lutzoni F."/>
            <person name="Magnuson J."/>
            <person name="Mondo S."/>
            <person name="Nolan M."/>
            <person name="Ohm R."/>
            <person name="Pangilinan J."/>
            <person name="Park H.-J."/>
            <person name="Ramirez L."/>
            <person name="Alfaro M."/>
            <person name="Sun H."/>
            <person name="Tritt A."/>
            <person name="Yoshinaga Y."/>
            <person name="Zwiers L.-H."/>
            <person name="Turgeon B."/>
            <person name="Goodwin S."/>
            <person name="Spatafora J."/>
            <person name="Crous P."/>
            <person name="Grigoriev I."/>
        </authorList>
    </citation>
    <scope>NUCLEOTIDE SEQUENCE</scope>
    <source>
        <strain evidence="2">CBS 627.86</strain>
    </source>
</reference>
<gene>
    <name evidence="2" type="ORF">BDV96DRAFT_647017</name>
</gene>
<dbReference type="Proteomes" id="UP000799770">
    <property type="component" value="Unassembled WGS sequence"/>
</dbReference>
<name>A0A6A5Z7G0_9PLEO</name>
<evidence type="ECO:0000313" key="3">
    <source>
        <dbReference type="Proteomes" id="UP000799770"/>
    </source>
</evidence>
<organism evidence="2 3">
    <name type="scientific">Lophiotrema nucula</name>
    <dbReference type="NCBI Taxonomy" id="690887"/>
    <lineage>
        <taxon>Eukaryota</taxon>
        <taxon>Fungi</taxon>
        <taxon>Dikarya</taxon>
        <taxon>Ascomycota</taxon>
        <taxon>Pezizomycotina</taxon>
        <taxon>Dothideomycetes</taxon>
        <taxon>Pleosporomycetidae</taxon>
        <taxon>Pleosporales</taxon>
        <taxon>Lophiotremataceae</taxon>
        <taxon>Lophiotrema</taxon>
    </lineage>
</organism>
<proteinExistence type="predicted"/>
<dbReference type="EMBL" id="ML977325">
    <property type="protein sequence ID" value="KAF2114311.1"/>
    <property type="molecule type" value="Genomic_DNA"/>
</dbReference>
<dbReference type="AlphaFoldDB" id="A0A6A5Z7G0"/>
<feature type="region of interest" description="Disordered" evidence="1">
    <location>
        <begin position="151"/>
        <end position="188"/>
    </location>
</feature>
<evidence type="ECO:0000313" key="2">
    <source>
        <dbReference type="EMBL" id="KAF2114311.1"/>
    </source>
</evidence>
<accession>A0A6A5Z7G0</accession>
<feature type="compositionally biased region" description="Basic and acidic residues" evidence="1">
    <location>
        <begin position="179"/>
        <end position="188"/>
    </location>
</feature>
<evidence type="ECO:0000256" key="1">
    <source>
        <dbReference type="SAM" id="MobiDB-lite"/>
    </source>
</evidence>
<keyword evidence="3" id="KW-1185">Reference proteome</keyword>